<evidence type="ECO:0000256" key="2">
    <source>
        <dbReference type="ARBA" id="ARBA00022741"/>
    </source>
</evidence>
<dbReference type="CDD" id="cd03230">
    <property type="entry name" value="ABC_DR_subfamily_A"/>
    <property type="match status" value="1"/>
</dbReference>
<evidence type="ECO:0000256" key="1">
    <source>
        <dbReference type="ARBA" id="ARBA00022448"/>
    </source>
</evidence>
<protein>
    <submittedName>
        <fullName evidence="5">Copper ABC transporter ATP-binding protein</fullName>
    </submittedName>
</protein>
<sequence>MTMLDVRDLTVRFGGFTALDGLSLSVAPGETLALLGHNGAGKSTFFRSVLGFLKPAAGQLSIGGHLPGSAAARGLVSYLPENVVFHRALTGLEVLSFFARLRGEPVSVVMPLLEKVGVAHAARRPVGTWSKGMRQRLGLAQALIGAPGLLLLDEPTSGLDPVSRRDFYALIAEVAGRGAAVVLSSHGLEEVENRTDRVAILSAGRLVAQGPLAALAEAAALRAQIRVTARAGQADALQTRFGGTRFNGTALELSCDMKLKFDLVRRIAADEGVADIEVRLPSLNDVYRFYSDNGGRS</sequence>
<keyword evidence="3 5" id="KW-0067">ATP-binding</keyword>
<name>A0A8J3GZJ3_9RHOB</name>
<dbReference type="PANTHER" id="PTHR42939">
    <property type="entry name" value="ABC TRANSPORTER ATP-BINDING PROTEIN ALBC-RELATED"/>
    <property type="match status" value="1"/>
</dbReference>
<dbReference type="GO" id="GO:0005524">
    <property type="term" value="F:ATP binding"/>
    <property type="evidence" value="ECO:0007669"/>
    <property type="project" value="UniProtKB-KW"/>
</dbReference>
<evidence type="ECO:0000259" key="4">
    <source>
        <dbReference type="PROSITE" id="PS50893"/>
    </source>
</evidence>
<keyword evidence="6" id="KW-1185">Reference proteome</keyword>
<dbReference type="PANTHER" id="PTHR42939:SF1">
    <property type="entry name" value="ABC TRANSPORTER ATP-BINDING PROTEIN ALBC-RELATED"/>
    <property type="match status" value="1"/>
</dbReference>
<dbReference type="SUPFAM" id="SSF52540">
    <property type="entry name" value="P-loop containing nucleoside triphosphate hydrolases"/>
    <property type="match status" value="1"/>
</dbReference>
<dbReference type="InterPro" id="IPR003593">
    <property type="entry name" value="AAA+_ATPase"/>
</dbReference>
<evidence type="ECO:0000313" key="6">
    <source>
        <dbReference type="Proteomes" id="UP000626220"/>
    </source>
</evidence>
<comment type="caution">
    <text evidence="5">The sequence shown here is derived from an EMBL/GenBank/DDBJ whole genome shotgun (WGS) entry which is preliminary data.</text>
</comment>
<evidence type="ECO:0000256" key="3">
    <source>
        <dbReference type="ARBA" id="ARBA00022840"/>
    </source>
</evidence>
<dbReference type="Proteomes" id="UP000626220">
    <property type="component" value="Unassembled WGS sequence"/>
</dbReference>
<reference evidence="5" key="2">
    <citation type="submission" date="2020-09" db="EMBL/GenBank/DDBJ databases">
        <authorList>
            <person name="Sun Q."/>
            <person name="Kim S."/>
        </authorList>
    </citation>
    <scope>NUCLEOTIDE SEQUENCE</scope>
    <source>
        <strain evidence="5">KCTC 42650</strain>
    </source>
</reference>
<dbReference type="InterPro" id="IPR027417">
    <property type="entry name" value="P-loop_NTPase"/>
</dbReference>
<keyword evidence="2" id="KW-0547">Nucleotide-binding</keyword>
<dbReference type="SMART" id="SM00382">
    <property type="entry name" value="AAA"/>
    <property type="match status" value="1"/>
</dbReference>
<dbReference type="Pfam" id="PF00005">
    <property type="entry name" value="ABC_tran"/>
    <property type="match status" value="1"/>
</dbReference>
<dbReference type="InterPro" id="IPR051782">
    <property type="entry name" value="ABC_Transporter_VariousFunc"/>
</dbReference>
<organism evidence="5 6">
    <name type="scientific">Seohaeicola zhoushanensis</name>
    <dbReference type="NCBI Taxonomy" id="1569283"/>
    <lineage>
        <taxon>Bacteria</taxon>
        <taxon>Pseudomonadati</taxon>
        <taxon>Pseudomonadota</taxon>
        <taxon>Alphaproteobacteria</taxon>
        <taxon>Rhodobacterales</taxon>
        <taxon>Roseobacteraceae</taxon>
        <taxon>Seohaeicola</taxon>
    </lineage>
</organism>
<dbReference type="GO" id="GO:0016887">
    <property type="term" value="F:ATP hydrolysis activity"/>
    <property type="evidence" value="ECO:0007669"/>
    <property type="project" value="InterPro"/>
</dbReference>
<dbReference type="InterPro" id="IPR003439">
    <property type="entry name" value="ABC_transporter-like_ATP-bd"/>
</dbReference>
<gene>
    <name evidence="5" type="primary">nosF</name>
    <name evidence="5" type="ORF">GCM10017056_30880</name>
</gene>
<reference evidence="5" key="1">
    <citation type="journal article" date="2014" name="Int. J. Syst. Evol. Microbiol.">
        <title>Complete genome sequence of Corynebacterium casei LMG S-19264T (=DSM 44701T), isolated from a smear-ripened cheese.</title>
        <authorList>
            <consortium name="US DOE Joint Genome Institute (JGI-PGF)"/>
            <person name="Walter F."/>
            <person name="Albersmeier A."/>
            <person name="Kalinowski J."/>
            <person name="Ruckert C."/>
        </authorList>
    </citation>
    <scope>NUCLEOTIDE SEQUENCE</scope>
    <source>
        <strain evidence="5">KCTC 42650</strain>
    </source>
</reference>
<dbReference type="EMBL" id="BNCJ01000009">
    <property type="protein sequence ID" value="GHF57262.1"/>
    <property type="molecule type" value="Genomic_DNA"/>
</dbReference>
<feature type="domain" description="ABC transporter" evidence="4">
    <location>
        <begin position="4"/>
        <end position="228"/>
    </location>
</feature>
<dbReference type="Gene3D" id="3.40.50.300">
    <property type="entry name" value="P-loop containing nucleotide triphosphate hydrolases"/>
    <property type="match status" value="1"/>
</dbReference>
<accession>A0A8J3GZJ3</accession>
<keyword evidence="1" id="KW-0813">Transport</keyword>
<proteinExistence type="predicted"/>
<evidence type="ECO:0000313" key="5">
    <source>
        <dbReference type="EMBL" id="GHF57262.1"/>
    </source>
</evidence>
<dbReference type="AlphaFoldDB" id="A0A8J3GZJ3"/>
<dbReference type="PROSITE" id="PS50893">
    <property type="entry name" value="ABC_TRANSPORTER_2"/>
    <property type="match status" value="1"/>
</dbReference>